<dbReference type="PATRIC" id="fig|883077.3.peg.456"/>
<reference evidence="7 8" key="1">
    <citation type="submission" date="2012-07" db="EMBL/GenBank/DDBJ databases">
        <title>The Genome Sequence of Actinomyces turicensis ACS-279-V-COL4.</title>
        <authorList>
            <consortium name="The Broad Institute Genome Sequencing Platform"/>
            <person name="Earl A."/>
            <person name="Ward D."/>
            <person name="Feldgarden M."/>
            <person name="Gevers D."/>
            <person name="Saerens B."/>
            <person name="Vaneechoutte M."/>
            <person name="Walker B."/>
            <person name="Young S.K."/>
            <person name="Zeng Q."/>
            <person name="Gargeya S."/>
            <person name="Fitzgerald M."/>
            <person name="Haas B."/>
            <person name="Abouelleil A."/>
            <person name="Alvarado L."/>
            <person name="Arachchi H.M."/>
            <person name="Berlin A."/>
            <person name="Chapman S.B."/>
            <person name="Goldberg J."/>
            <person name="Griggs A."/>
            <person name="Gujja S."/>
            <person name="Hansen M."/>
            <person name="Howarth C."/>
            <person name="Imamovic A."/>
            <person name="Larimer J."/>
            <person name="McCowen C."/>
            <person name="Montmayeur A."/>
            <person name="Murphy C."/>
            <person name="Neiman D."/>
            <person name="Pearson M."/>
            <person name="Priest M."/>
            <person name="Roberts A."/>
            <person name="Saif S."/>
            <person name="Shea T."/>
            <person name="Sisk P."/>
            <person name="Sykes S."/>
            <person name="Wortman J."/>
            <person name="Nusbaum C."/>
            <person name="Birren B."/>
        </authorList>
    </citation>
    <scope>NUCLEOTIDE SEQUENCE [LARGE SCALE GENOMIC DNA]</scope>
    <source>
        <strain evidence="7 8">ACS-279-V-Col4</strain>
    </source>
</reference>
<accession>K0YVA3</accession>
<dbReference type="STRING" id="883077.HMPREF9241_00460"/>
<dbReference type="InterPro" id="IPR017867">
    <property type="entry name" value="Tyr_phospatase_low_mol_wt"/>
</dbReference>
<evidence type="ECO:0000256" key="3">
    <source>
        <dbReference type="ARBA" id="ARBA00022801"/>
    </source>
</evidence>
<dbReference type="CDD" id="cd16343">
    <property type="entry name" value="LMWPTP"/>
    <property type="match status" value="1"/>
</dbReference>
<evidence type="ECO:0000259" key="6">
    <source>
        <dbReference type="SMART" id="SM00226"/>
    </source>
</evidence>
<dbReference type="AlphaFoldDB" id="K0YVA3"/>
<evidence type="ECO:0000313" key="8">
    <source>
        <dbReference type="Proteomes" id="UP000003994"/>
    </source>
</evidence>
<dbReference type="InterPro" id="IPR050438">
    <property type="entry name" value="LMW_PTPase"/>
</dbReference>
<dbReference type="SMART" id="SM00226">
    <property type="entry name" value="LMWPc"/>
    <property type="match status" value="1"/>
</dbReference>
<evidence type="ECO:0000256" key="5">
    <source>
        <dbReference type="PIRSR" id="PIRSR617867-1"/>
    </source>
</evidence>
<feature type="domain" description="Phosphotyrosine protein phosphatase I" evidence="6">
    <location>
        <begin position="2"/>
        <end position="164"/>
    </location>
</feature>
<organism evidence="7 8">
    <name type="scientific">Schaalia turicensis ACS-279-V-Col4</name>
    <dbReference type="NCBI Taxonomy" id="883077"/>
    <lineage>
        <taxon>Bacteria</taxon>
        <taxon>Bacillati</taxon>
        <taxon>Actinomycetota</taxon>
        <taxon>Actinomycetes</taxon>
        <taxon>Actinomycetales</taxon>
        <taxon>Actinomycetaceae</taxon>
        <taxon>Schaalia</taxon>
    </lineage>
</organism>
<feature type="active site" description="Nucleophile" evidence="5">
    <location>
        <position position="8"/>
    </location>
</feature>
<dbReference type="PANTHER" id="PTHR11717:SF7">
    <property type="entry name" value="LOW MOLECULAR WEIGHT PHOSPHOTYROSINE PROTEIN PHOSPHATASE"/>
    <property type="match status" value="1"/>
</dbReference>
<dbReference type="Pfam" id="PF01451">
    <property type="entry name" value="LMWPc"/>
    <property type="match status" value="1"/>
</dbReference>
<evidence type="ECO:0000256" key="2">
    <source>
        <dbReference type="ARBA" id="ARBA00013064"/>
    </source>
</evidence>
<dbReference type="HOGENOM" id="CLU_071415_2_1_11"/>
<keyword evidence="3" id="KW-0378">Hydrolase</keyword>
<feature type="active site" evidence="5">
    <location>
        <position position="14"/>
    </location>
</feature>
<keyword evidence="4" id="KW-0904">Protein phosphatase</keyword>
<evidence type="ECO:0000313" key="7">
    <source>
        <dbReference type="EMBL" id="EJZ87832.1"/>
    </source>
</evidence>
<dbReference type="SUPFAM" id="SSF52788">
    <property type="entry name" value="Phosphotyrosine protein phosphatases I"/>
    <property type="match status" value="1"/>
</dbReference>
<dbReference type="InterPro" id="IPR023485">
    <property type="entry name" value="Ptyr_pPase"/>
</dbReference>
<dbReference type="eggNOG" id="COG0394">
    <property type="taxonomic scope" value="Bacteria"/>
</dbReference>
<gene>
    <name evidence="7" type="ORF">HMPREF9241_00460</name>
</gene>
<dbReference type="GO" id="GO:0004725">
    <property type="term" value="F:protein tyrosine phosphatase activity"/>
    <property type="evidence" value="ECO:0007669"/>
    <property type="project" value="UniProtKB-EC"/>
</dbReference>
<dbReference type="EC" id="3.1.3.48" evidence="2"/>
<dbReference type="Proteomes" id="UP000003994">
    <property type="component" value="Unassembled WGS sequence"/>
</dbReference>
<protein>
    <recommendedName>
        <fullName evidence="2">protein-tyrosine-phosphatase</fullName>
        <ecNumber evidence="2">3.1.3.48</ecNumber>
    </recommendedName>
</protein>
<dbReference type="PANTHER" id="PTHR11717">
    <property type="entry name" value="LOW MOLECULAR WEIGHT PROTEIN TYROSINE PHOSPHATASE"/>
    <property type="match status" value="1"/>
</dbReference>
<proteinExistence type="inferred from homology"/>
<comment type="similarity">
    <text evidence="1">Belongs to the low molecular weight phosphotyrosine protein phosphatase family.</text>
</comment>
<dbReference type="EMBL" id="AGWQ01000003">
    <property type="protein sequence ID" value="EJZ87832.1"/>
    <property type="molecule type" value="Genomic_DNA"/>
</dbReference>
<keyword evidence="8" id="KW-1185">Reference proteome</keyword>
<name>K0YVA3_9ACTO</name>
<feature type="active site" description="Proton donor" evidence="5">
    <location>
        <position position="138"/>
    </location>
</feature>
<dbReference type="Gene3D" id="3.40.50.2300">
    <property type="match status" value="1"/>
</dbReference>
<sequence length="167" mass="18668">MKRVLMVCTGNICRSTMAHQILLEAARDAGVDIVVDSAGVSDEEEGNPVDRRAARVLREYGHEVPNHRARQIRMSELADWDLILAMTGHHLSALNRLRDRAGLRADAASDSRGSAGPDIRLFRDFDPQATPSDHDVPDPWYGGYQDFVETLETIERTTPFIVEELSK</sequence>
<dbReference type="InterPro" id="IPR036196">
    <property type="entry name" value="Ptyr_pPase_sf"/>
</dbReference>
<dbReference type="PRINTS" id="PR00719">
    <property type="entry name" value="LMWPTPASE"/>
</dbReference>
<comment type="caution">
    <text evidence="7">The sequence shown here is derived from an EMBL/GenBank/DDBJ whole genome shotgun (WGS) entry which is preliminary data.</text>
</comment>
<evidence type="ECO:0000256" key="1">
    <source>
        <dbReference type="ARBA" id="ARBA00011063"/>
    </source>
</evidence>
<evidence type="ECO:0000256" key="4">
    <source>
        <dbReference type="ARBA" id="ARBA00022912"/>
    </source>
</evidence>